<reference evidence="2 3" key="1">
    <citation type="journal article" date="2014" name="Nat. Genet.">
        <title>Genome sequence of the hot pepper provides insights into the evolution of pungency in Capsicum species.</title>
        <authorList>
            <person name="Kim S."/>
            <person name="Park M."/>
            <person name="Yeom S.I."/>
            <person name="Kim Y.M."/>
            <person name="Lee J.M."/>
            <person name="Lee H.A."/>
            <person name="Seo E."/>
            <person name="Choi J."/>
            <person name="Cheong K."/>
            <person name="Kim K.T."/>
            <person name="Jung K."/>
            <person name="Lee G.W."/>
            <person name="Oh S.K."/>
            <person name="Bae C."/>
            <person name="Kim S.B."/>
            <person name="Lee H.Y."/>
            <person name="Kim S.Y."/>
            <person name="Kim M.S."/>
            <person name="Kang B.C."/>
            <person name="Jo Y.D."/>
            <person name="Yang H.B."/>
            <person name="Jeong H.J."/>
            <person name="Kang W.H."/>
            <person name="Kwon J.K."/>
            <person name="Shin C."/>
            <person name="Lim J.Y."/>
            <person name="Park J.H."/>
            <person name="Huh J.H."/>
            <person name="Kim J.S."/>
            <person name="Kim B.D."/>
            <person name="Cohen O."/>
            <person name="Paran I."/>
            <person name="Suh M.C."/>
            <person name="Lee S.B."/>
            <person name="Kim Y.K."/>
            <person name="Shin Y."/>
            <person name="Noh S.J."/>
            <person name="Park J."/>
            <person name="Seo Y.S."/>
            <person name="Kwon S.Y."/>
            <person name="Kim H.A."/>
            <person name="Park J.M."/>
            <person name="Kim H.J."/>
            <person name="Choi S.B."/>
            <person name="Bosland P.W."/>
            <person name="Reeves G."/>
            <person name="Jo S.H."/>
            <person name="Lee B.W."/>
            <person name="Cho H.T."/>
            <person name="Choi H.S."/>
            <person name="Lee M.S."/>
            <person name="Yu Y."/>
            <person name="Do Choi Y."/>
            <person name="Park B.S."/>
            <person name="van Deynze A."/>
            <person name="Ashrafi H."/>
            <person name="Hill T."/>
            <person name="Kim W.T."/>
            <person name="Pai H.S."/>
            <person name="Ahn H.K."/>
            <person name="Yeam I."/>
            <person name="Giovannoni J.J."/>
            <person name="Rose J.K."/>
            <person name="Sorensen I."/>
            <person name="Lee S.J."/>
            <person name="Kim R.W."/>
            <person name="Choi I.Y."/>
            <person name="Choi B.S."/>
            <person name="Lim J.S."/>
            <person name="Lee Y.H."/>
            <person name="Choi D."/>
        </authorList>
    </citation>
    <scope>NUCLEOTIDE SEQUENCE [LARGE SCALE GENOMIC DNA]</scope>
    <source>
        <strain evidence="3">cv. CM334</strain>
    </source>
</reference>
<dbReference type="Proteomes" id="UP000222542">
    <property type="component" value="Unassembled WGS sequence"/>
</dbReference>
<sequence>MGRGRHWKAAKKQQEDDIRHEILASSEHAGTGSRVVIGEKFKTPMGTPQITPTMMSNEKRKAKSVETWPKLATKQAIGENTAQLSLDLQKLKGTNTPNELGTASKKHKQVEKLLEKPWKNLFATNRLATKGMDLSFIPPTVIDGETVVEVTADDVAYENAK</sequence>
<organism evidence="2 3">
    <name type="scientific">Capsicum annuum</name>
    <name type="common">Capsicum pepper</name>
    <dbReference type="NCBI Taxonomy" id="4072"/>
    <lineage>
        <taxon>Eukaryota</taxon>
        <taxon>Viridiplantae</taxon>
        <taxon>Streptophyta</taxon>
        <taxon>Embryophyta</taxon>
        <taxon>Tracheophyta</taxon>
        <taxon>Spermatophyta</taxon>
        <taxon>Magnoliopsida</taxon>
        <taxon>eudicotyledons</taxon>
        <taxon>Gunneridae</taxon>
        <taxon>Pentapetalae</taxon>
        <taxon>asterids</taxon>
        <taxon>lamiids</taxon>
        <taxon>Solanales</taxon>
        <taxon>Solanaceae</taxon>
        <taxon>Solanoideae</taxon>
        <taxon>Capsiceae</taxon>
        <taxon>Capsicum</taxon>
    </lineage>
</organism>
<accession>A0A2G3AN35</accession>
<dbReference type="AlphaFoldDB" id="A0A2G3AN35"/>
<feature type="compositionally biased region" description="Basic and acidic residues" evidence="1">
    <location>
        <begin position="12"/>
        <end position="22"/>
    </location>
</feature>
<evidence type="ECO:0000313" key="2">
    <source>
        <dbReference type="EMBL" id="PHT95630.1"/>
    </source>
</evidence>
<feature type="compositionally biased region" description="Polar residues" evidence="1">
    <location>
        <begin position="46"/>
        <end position="56"/>
    </location>
</feature>
<proteinExistence type="predicted"/>
<dbReference type="PANTHER" id="PTHR33233:SF14">
    <property type="entry name" value="ENDONUCLEASE_EXONUCLEASE_PHOSPHATASE"/>
    <property type="match status" value="1"/>
</dbReference>
<comment type="caution">
    <text evidence="2">The sequence shown here is derived from an EMBL/GenBank/DDBJ whole genome shotgun (WGS) entry which is preliminary data.</text>
</comment>
<gene>
    <name evidence="2" type="ORF">T459_03512</name>
</gene>
<feature type="region of interest" description="Disordered" evidence="1">
    <location>
        <begin position="1"/>
        <end position="66"/>
    </location>
</feature>
<protein>
    <submittedName>
        <fullName evidence="2">Uncharacterized protein</fullName>
    </submittedName>
</protein>
<evidence type="ECO:0000313" key="3">
    <source>
        <dbReference type="Proteomes" id="UP000222542"/>
    </source>
</evidence>
<feature type="compositionally biased region" description="Basic residues" evidence="1">
    <location>
        <begin position="1"/>
        <end position="11"/>
    </location>
</feature>
<keyword evidence="3" id="KW-1185">Reference proteome</keyword>
<name>A0A2G3AN35_CAPAN</name>
<evidence type="ECO:0000256" key="1">
    <source>
        <dbReference type="SAM" id="MobiDB-lite"/>
    </source>
</evidence>
<dbReference type="EMBL" id="AYRZ02000001">
    <property type="protein sequence ID" value="PHT95630.1"/>
    <property type="molecule type" value="Genomic_DNA"/>
</dbReference>
<reference evidence="2 3" key="2">
    <citation type="journal article" date="2017" name="Genome Biol.">
        <title>New reference genome sequences of hot pepper reveal the massive evolution of plant disease-resistance genes by retroduplication.</title>
        <authorList>
            <person name="Kim S."/>
            <person name="Park J."/>
            <person name="Yeom S.I."/>
            <person name="Kim Y.M."/>
            <person name="Seo E."/>
            <person name="Kim K.T."/>
            <person name="Kim M.S."/>
            <person name="Lee J.M."/>
            <person name="Cheong K."/>
            <person name="Shin H.S."/>
            <person name="Kim S.B."/>
            <person name="Han K."/>
            <person name="Lee J."/>
            <person name="Park M."/>
            <person name="Lee H.A."/>
            <person name="Lee H.Y."/>
            <person name="Lee Y."/>
            <person name="Oh S."/>
            <person name="Lee J.H."/>
            <person name="Choi E."/>
            <person name="Choi E."/>
            <person name="Lee S.E."/>
            <person name="Jeon J."/>
            <person name="Kim H."/>
            <person name="Choi G."/>
            <person name="Song H."/>
            <person name="Lee J."/>
            <person name="Lee S.C."/>
            <person name="Kwon J.K."/>
            <person name="Lee H.Y."/>
            <person name="Koo N."/>
            <person name="Hong Y."/>
            <person name="Kim R.W."/>
            <person name="Kang W.H."/>
            <person name="Huh J.H."/>
            <person name="Kang B.C."/>
            <person name="Yang T.J."/>
            <person name="Lee Y.H."/>
            <person name="Bennetzen J.L."/>
            <person name="Choi D."/>
        </authorList>
    </citation>
    <scope>NUCLEOTIDE SEQUENCE [LARGE SCALE GENOMIC DNA]</scope>
    <source>
        <strain evidence="3">cv. CM334</strain>
    </source>
</reference>
<dbReference type="Gramene" id="PHT95630">
    <property type="protein sequence ID" value="PHT95630"/>
    <property type="gene ID" value="T459_03512"/>
</dbReference>
<dbReference type="PANTHER" id="PTHR33233">
    <property type="entry name" value="ENDONUCLEASE/EXONUCLEASE/PHOSPHATASE"/>
    <property type="match status" value="1"/>
</dbReference>